<dbReference type="EMBL" id="CP011409">
    <property type="protein sequence ID" value="AKZ62647.1"/>
    <property type="molecule type" value="Genomic_DNA"/>
</dbReference>
<dbReference type="Gene3D" id="3.40.640.10">
    <property type="entry name" value="Type I PLP-dependent aspartate aminotransferase-like (Major domain)"/>
    <property type="match status" value="1"/>
</dbReference>
<dbReference type="Pfam" id="PF00202">
    <property type="entry name" value="Aminotran_3"/>
    <property type="match status" value="1"/>
</dbReference>
<dbReference type="RefSeq" id="WP_053196476.1">
    <property type="nucleotide sequence ID" value="NZ_CP011409.1"/>
</dbReference>
<evidence type="ECO:0000256" key="3">
    <source>
        <dbReference type="ARBA" id="ARBA00022898"/>
    </source>
</evidence>
<evidence type="ECO:0000256" key="2">
    <source>
        <dbReference type="ARBA" id="ARBA00008954"/>
    </source>
</evidence>
<dbReference type="InterPro" id="IPR049704">
    <property type="entry name" value="Aminotrans_3_PPA_site"/>
</dbReference>
<keyword evidence="6" id="KW-1185">Reference proteome</keyword>
<protein>
    <submittedName>
        <fullName evidence="5">Aminotransferase</fullName>
    </submittedName>
</protein>
<keyword evidence="5" id="KW-0808">Transferase</keyword>
<dbReference type="Proteomes" id="UP000063429">
    <property type="component" value="Chromosome"/>
</dbReference>
<evidence type="ECO:0000313" key="6">
    <source>
        <dbReference type="Proteomes" id="UP000063429"/>
    </source>
</evidence>
<gene>
    <name evidence="5" type="ORF">F506_08145</name>
</gene>
<dbReference type="PROSITE" id="PS00600">
    <property type="entry name" value="AA_TRANSFER_CLASS_3"/>
    <property type="match status" value="1"/>
</dbReference>
<accession>A0ABM5UZF8</accession>
<dbReference type="NCBIfam" id="NF005682">
    <property type="entry name" value="PRK07480.1"/>
    <property type="match status" value="1"/>
</dbReference>
<organism evidence="5 6">
    <name type="scientific">Herbaspirillum hiltneri N3</name>
    <dbReference type="NCBI Taxonomy" id="1262470"/>
    <lineage>
        <taxon>Bacteria</taxon>
        <taxon>Pseudomonadati</taxon>
        <taxon>Pseudomonadota</taxon>
        <taxon>Betaproteobacteria</taxon>
        <taxon>Burkholderiales</taxon>
        <taxon>Oxalobacteraceae</taxon>
        <taxon>Herbaspirillum</taxon>
    </lineage>
</organism>
<evidence type="ECO:0000256" key="1">
    <source>
        <dbReference type="ARBA" id="ARBA00001933"/>
    </source>
</evidence>
<evidence type="ECO:0000313" key="5">
    <source>
        <dbReference type="EMBL" id="AKZ62647.1"/>
    </source>
</evidence>
<dbReference type="InterPro" id="IPR015422">
    <property type="entry name" value="PyrdxlP-dep_Trfase_small"/>
</dbReference>
<dbReference type="GO" id="GO:0008483">
    <property type="term" value="F:transaminase activity"/>
    <property type="evidence" value="ECO:0007669"/>
    <property type="project" value="UniProtKB-KW"/>
</dbReference>
<dbReference type="InterPro" id="IPR015424">
    <property type="entry name" value="PyrdxlP-dep_Trfase"/>
</dbReference>
<dbReference type="Gene3D" id="3.90.1150.10">
    <property type="entry name" value="Aspartate Aminotransferase, domain 1"/>
    <property type="match status" value="1"/>
</dbReference>
<dbReference type="PANTHER" id="PTHR43094:SF1">
    <property type="entry name" value="AMINOTRANSFERASE CLASS-III"/>
    <property type="match status" value="1"/>
</dbReference>
<proteinExistence type="inferred from homology"/>
<name>A0ABM5UZF8_9BURK</name>
<evidence type="ECO:0000256" key="4">
    <source>
        <dbReference type="RuleBase" id="RU003560"/>
    </source>
</evidence>
<dbReference type="PANTHER" id="PTHR43094">
    <property type="entry name" value="AMINOTRANSFERASE"/>
    <property type="match status" value="1"/>
</dbReference>
<dbReference type="CDD" id="cd00610">
    <property type="entry name" value="OAT_like"/>
    <property type="match status" value="1"/>
</dbReference>
<reference evidence="6" key="1">
    <citation type="journal article" date="2015" name="Genome Announc.">
        <title>Complete Genome Sequence of Herbaspirillum hiltneri N3 (DSM 17495), Isolated from Surface-Sterilized Wheat Roots.</title>
        <authorList>
            <person name="Guizelini D."/>
            <person name="Saizaki P.M."/>
            <person name="Coimbra N.A."/>
            <person name="Weiss V.A."/>
            <person name="Faoro H."/>
            <person name="Sfeir M.Z."/>
            <person name="Baura V.A."/>
            <person name="Monteiro R.A."/>
            <person name="Chubatsu L.S."/>
            <person name="Souza E.M."/>
            <person name="Cruz L.M."/>
            <person name="Pedrosa F.O."/>
            <person name="Raittz R.T."/>
            <person name="Marchaukoski J.N."/>
            <person name="Steffens M.B."/>
        </authorList>
    </citation>
    <scope>NUCLEOTIDE SEQUENCE [LARGE SCALE GENOMIC DNA]</scope>
    <source>
        <strain evidence="6">N3</strain>
    </source>
</reference>
<keyword evidence="5" id="KW-0032">Aminotransferase</keyword>
<dbReference type="PIRSF" id="PIRSF000521">
    <property type="entry name" value="Transaminase_4ab_Lys_Orn"/>
    <property type="match status" value="1"/>
</dbReference>
<sequence length="461" mass="50255">MNDFVGQFLAKKDYKDIHVSRHLLPFEDHKFLKAADARVMVRGAGVYLWDEHGNKFLDGLSGLWCTALGYGRPELIAAAAAQMETLSYCSQYFNTTNPAIAELSAKLFDLLPSPFSRVLYTNSGSEANDLMIKLVRRFWQLAGKPGKRILIARHNGYHGATIASASLGGMKLMHELSGGMIDDVHHIDEPYRFGLRDAQDETAFGVHAARELEAKILELGADRVGAFVAEPFQGAGGVIFPPASYWPEIQRICTRYDVLLCADEVVGGFGRTGSWFAHEYFGFAPDMMTIAKGLTSGYVPMGGLVLTQRIADTLADCGGTFAHGLTYQGHPLAAAVALATLRLLDDGGIVDMVENDTGPYLQRCLREVLGGHVLVAEIHGAGAVAALQLAYGRHKDQRFSNENMVGLYCMRKALEHGLILRTTAARLIVAPALVATRAEIDELVGKLRLTLDDAARALKMM</sequence>
<dbReference type="SUPFAM" id="SSF53383">
    <property type="entry name" value="PLP-dependent transferases"/>
    <property type="match status" value="1"/>
</dbReference>
<dbReference type="InterPro" id="IPR005814">
    <property type="entry name" value="Aminotrans_3"/>
</dbReference>
<keyword evidence="3 4" id="KW-0663">Pyridoxal phosphate</keyword>
<comment type="cofactor">
    <cofactor evidence="1">
        <name>pyridoxal 5'-phosphate</name>
        <dbReference type="ChEBI" id="CHEBI:597326"/>
    </cofactor>
</comment>
<comment type="similarity">
    <text evidence="2 4">Belongs to the class-III pyridoxal-phosphate-dependent aminotransferase family.</text>
</comment>
<dbReference type="InterPro" id="IPR015421">
    <property type="entry name" value="PyrdxlP-dep_Trfase_major"/>
</dbReference>